<reference evidence="8" key="2">
    <citation type="journal article" date="2023" name="IMA Fungus">
        <title>Comparative genomic study of the Penicillium genus elucidates a diverse pangenome and 15 lateral gene transfer events.</title>
        <authorList>
            <person name="Petersen C."/>
            <person name="Sorensen T."/>
            <person name="Nielsen M.R."/>
            <person name="Sondergaard T.E."/>
            <person name="Sorensen J.L."/>
            <person name="Fitzpatrick D.A."/>
            <person name="Frisvad J.C."/>
            <person name="Nielsen K.L."/>
        </authorList>
    </citation>
    <scope>NUCLEOTIDE SEQUENCE</scope>
    <source>
        <strain evidence="8">IBT 29864</strain>
    </source>
</reference>
<dbReference type="AlphaFoldDB" id="A0A9W9VVK9"/>
<keyword evidence="3" id="KW-0238">DNA-binding</keyword>
<name>A0A9W9VVK9_9EURO</name>
<dbReference type="PROSITE" id="PS50048">
    <property type="entry name" value="ZN2_CY6_FUNGAL_2"/>
    <property type="match status" value="1"/>
</dbReference>
<dbReference type="Pfam" id="PF00172">
    <property type="entry name" value="Zn_clus"/>
    <property type="match status" value="1"/>
</dbReference>
<dbReference type="InterPro" id="IPR050987">
    <property type="entry name" value="AtrR-like"/>
</dbReference>
<dbReference type="Gene3D" id="4.10.240.10">
    <property type="entry name" value="Zn(2)-C6 fungal-type DNA-binding domain"/>
    <property type="match status" value="1"/>
</dbReference>
<dbReference type="SMART" id="SM00906">
    <property type="entry name" value="Fungal_trans"/>
    <property type="match status" value="1"/>
</dbReference>
<feature type="domain" description="Zn(2)-C6 fungal-type" evidence="7">
    <location>
        <begin position="10"/>
        <end position="37"/>
    </location>
</feature>
<dbReference type="Proteomes" id="UP001147782">
    <property type="component" value="Unassembled WGS sequence"/>
</dbReference>
<dbReference type="GeneID" id="81433279"/>
<proteinExistence type="predicted"/>
<dbReference type="SUPFAM" id="SSF57701">
    <property type="entry name" value="Zn2/Cys6 DNA-binding domain"/>
    <property type="match status" value="1"/>
</dbReference>
<organism evidence="8 9">
    <name type="scientific">Penicillium cataractarum</name>
    <dbReference type="NCBI Taxonomy" id="2100454"/>
    <lineage>
        <taxon>Eukaryota</taxon>
        <taxon>Fungi</taxon>
        <taxon>Dikarya</taxon>
        <taxon>Ascomycota</taxon>
        <taxon>Pezizomycotina</taxon>
        <taxon>Eurotiomycetes</taxon>
        <taxon>Eurotiomycetidae</taxon>
        <taxon>Eurotiales</taxon>
        <taxon>Aspergillaceae</taxon>
        <taxon>Penicillium</taxon>
    </lineage>
</organism>
<evidence type="ECO:0000256" key="5">
    <source>
        <dbReference type="ARBA" id="ARBA00023242"/>
    </source>
</evidence>
<dbReference type="InterPro" id="IPR007219">
    <property type="entry name" value="XnlR_reg_dom"/>
</dbReference>
<keyword evidence="4" id="KW-0804">Transcription</keyword>
<evidence type="ECO:0000256" key="6">
    <source>
        <dbReference type="SAM" id="MobiDB-lite"/>
    </source>
</evidence>
<evidence type="ECO:0000259" key="7">
    <source>
        <dbReference type="PROSITE" id="PS50048"/>
    </source>
</evidence>
<keyword evidence="1" id="KW-0479">Metal-binding</keyword>
<keyword evidence="2" id="KW-0805">Transcription regulation</keyword>
<dbReference type="CDD" id="cd00067">
    <property type="entry name" value="GAL4"/>
    <property type="match status" value="1"/>
</dbReference>
<evidence type="ECO:0000256" key="3">
    <source>
        <dbReference type="ARBA" id="ARBA00023125"/>
    </source>
</evidence>
<reference evidence="8" key="1">
    <citation type="submission" date="2022-11" db="EMBL/GenBank/DDBJ databases">
        <authorList>
            <person name="Petersen C."/>
        </authorList>
    </citation>
    <scope>NUCLEOTIDE SEQUENCE</scope>
    <source>
        <strain evidence="8">IBT 29864</strain>
    </source>
</reference>
<feature type="compositionally biased region" description="Polar residues" evidence="6">
    <location>
        <begin position="675"/>
        <end position="689"/>
    </location>
</feature>
<accession>A0A9W9VVK9</accession>
<keyword evidence="9" id="KW-1185">Reference proteome</keyword>
<keyword evidence="5" id="KW-0539">Nucleus</keyword>
<dbReference type="InterPro" id="IPR036864">
    <property type="entry name" value="Zn2-C6_fun-type_DNA-bd_sf"/>
</dbReference>
<feature type="region of interest" description="Disordered" evidence="6">
    <location>
        <begin position="667"/>
        <end position="689"/>
    </location>
</feature>
<sequence>MDNRKRTTRACDECRRMKEKCEGGPPCRRCLHFQRVCEKGPVSRTREFRAYIPAERVATSDFQELIDRSKYMERILKRTIEGIRLDTKSLAKLADALDADGDSACVVASDAQEVEGLVMDDEACTMDPVGDNTTHFSGEFSYWNFSMRLKQHIEQMGGLESRTNDSSRGWDFPRAHQLRPGRDHLSAAISCCPPRPIAEFLARNFFKYAETHYFFVEKTWFLQRMNLLYGDPSSFAKKGGEVIISILLTVFAIGSQYAHLESSEHSSTGTSSQNFSEEDIGATFYQQAIRLLPEIIELSSLESVQACLLFGYYALPVDTSGLGYIYINLAIRLGMQNGMHRRCKNDAFSTTMIETRNRVWWTAYLLERKISIFHGRPLSVLKADIDATFPIYRPEMELDDTRTSVARAEASIQLIHFLEDLFCDVSNLRSCHKQQISKIISHLLASKAALKEWWSALPQEIVNSDLQPVAQLRSVMHFQLEYCLVRMFIGRPFLLKKEISESMNNSPADSEPSVTDKAASLDGTGFKYSLSRKDLIDDCIEAATEALGILQKLRDCGSGLARASYIEYSSCRASLLVLIAYSIQNFSEQFRTLLYKGLDMIREMSAAGESAQSEVSLIETLERALARLHAGVQKSQHGDMVLSNRPISDYEAFKHWGARLREGATLEPPLIDAGPSSQTEDIGPQTGQSSGLYTHTYDRIVDIDYSQASMSVSDRDMGMLGALDPIIEIPLFGAENTSPSAAWPTWTETQMLEQFLTSPEYSAAQSMDINRH</sequence>
<dbReference type="PANTHER" id="PTHR46910">
    <property type="entry name" value="TRANSCRIPTION FACTOR PDR1"/>
    <property type="match status" value="1"/>
</dbReference>
<evidence type="ECO:0000313" key="8">
    <source>
        <dbReference type="EMBL" id="KAJ5390103.1"/>
    </source>
</evidence>
<evidence type="ECO:0000256" key="4">
    <source>
        <dbReference type="ARBA" id="ARBA00023163"/>
    </source>
</evidence>
<evidence type="ECO:0000256" key="1">
    <source>
        <dbReference type="ARBA" id="ARBA00022723"/>
    </source>
</evidence>
<dbReference type="GO" id="GO:0003677">
    <property type="term" value="F:DNA binding"/>
    <property type="evidence" value="ECO:0007669"/>
    <property type="project" value="UniProtKB-KW"/>
</dbReference>
<dbReference type="RefSeq" id="XP_056560831.1">
    <property type="nucleotide sequence ID" value="XM_056694102.1"/>
</dbReference>
<dbReference type="PROSITE" id="PS00463">
    <property type="entry name" value="ZN2_CY6_FUNGAL_1"/>
    <property type="match status" value="1"/>
</dbReference>
<dbReference type="GO" id="GO:0000981">
    <property type="term" value="F:DNA-binding transcription factor activity, RNA polymerase II-specific"/>
    <property type="evidence" value="ECO:0007669"/>
    <property type="project" value="InterPro"/>
</dbReference>
<gene>
    <name evidence="8" type="ORF">N7496_001171</name>
</gene>
<dbReference type="EMBL" id="JAPZBS010000001">
    <property type="protein sequence ID" value="KAJ5390103.1"/>
    <property type="molecule type" value="Genomic_DNA"/>
</dbReference>
<dbReference type="OrthoDB" id="3921198at2759"/>
<dbReference type="SMART" id="SM00066">
    <property type="entry name" value="GAL4"/>
    <property type="match status" value="1"/>
</dbReference>
<dbReference type="GO" id="GO:0006351">
    <property type="term" value="P:DNA-templated transcription"/>
    <property type="evidence" value="ECO:0007669"/>
    <property type="project" value="InterPro"/>
</dbReference>
<evidence type="ECO:0000256" key="2">
    <source>
        <dbReference type="ARBA" id="ARBA00023015"/>
    </source>
</evidence>
<dbReference type="GO" id="GO:0008270">
    <property type="term" value="F:zinc ion binding"/>
    <property type="evidence" value="ECO:0007669"/>
    <property type="project" value="InterPro"/>
</dbReference>
<dbReference type="CDD" id="cd12148">
    <property type="entry name" value="fungal_TF_MHR"/>
    <property type="match status" value="1"/>
</dbReference>
<evidence type="ECO:0000313" key="9">
    <source>
        <dbReference type="Proteomes" id="UP001147782"/>
    </source>
</evidence>
<dbReference type="PANTHER" id="PTHR46910:SF23">
    <property type="entry name" value="THIAMINE REPRESSIBLE GENES REGULATORY PROTEIN THI1"/>
    <property type="match status" value="1"/>
</dbReference>
<protein>
    <recommendedName>
        <fullName evidence="7">Zn(2)-C6 fungal-type domain-containing protein</fullName>
    </recommendedName>
</protein>
<dbReference type="InterPro" id="IPR001138">
    <property type="entry name" value="Zn2Cys6_DnaBD"/>
</dbReference>
<comment type="caution">
    <text evidence="8">The sequence shown here is derived from an EMBL/GenBank/DDBJ whole genome shotgun (WGS) entry which is preliminary data.</text>
</comment>
<dbReference type="Pfam" id="PF04082">
    <property type="entry name" value="Fungal_trans"/>
    <property type="match status" value="1"/>
</dbReference>